<keyword evidence="3" id="KW-1185">Reference proteome</keyword>
<organism evidence="2 3">
    <name type="scientific">Agarivorans aestuarii</name>
    <dbReference type="NCBI Taxonomy" id="1563703"/>
    <lineage>
        <taxon>Bacteria</taxon>
        <taxon>Pseudomonadati</taxon>
        <taxon>Pseudomonadota</taxon>
        <taxon>Gammaproteobacteria</taxon>
        <taxon>Alteromonadales</taxon>
        <taxon>Alteromonadaceae</taxon>
        <taxon>Agarivorans</taxon>
    </lineage>
</organism>
<sequence length="338" mass="37675">MKKFHTKRLVTTGVLATFASIGAANATGYVDDEAGFGFELLLGGMVGQEQSQFNTDDDNAITQDLNNSGNKNSGVSPAVLAELNYTFANKKTQIFLGQQEENIVRGQDQFELGITQMVGEYSQLELAYFPKLPGFSETWQDPYLTGSARQKTDADSSGFRVAWRYLFDTPLTLRYGFATADIENERSGEAFGLDASEQKMMQRDGKYHRLSAEVLAYDEGGFTVTPQLTYTKADTDGDAMAFDAYALGLETTYSFAERHFTSLYINYAKRDYKGRNPIFNETQGDDDFGINAIYGYAQPFDFENTSVYLMASYDKGDSNIEFYQSKSLGLLLGVAYEF</sequence>
<feature type="signal peptide" evidence="1">
    <location>
        <begin position="1"/>
        <end position="26"/>
    </location>
</feature>
<reference evidence="2 3" key="2">
    <citation type="submission" date="2023-12" db="EMBL/GenBank/DDBJ databases">
        <authorList>
            <consortium name="Cladostephus spongiosus"/>
            <person name="Lorente B."/>
            <person name="Cabral C."/>
            <person name="Frias J."/>
            <person name="Faria J."/>
            <person name="Toubarro D."/>
        </authorList>
    </citation>
    <scope>NUCLEOTIDE SEQUENCE [LARGE SCALE GENOMIC DNA]</scope>
    <source>
        <strain evidence="2 3">ZMCS4</strain>
    </source>
</reference>
<dbReference type="EMBL" id="JAYDYW010000006">
    <property type="protein sequence ID" value="MEE1673997.1"/>
    <property type="molecule type" value="Genomic_DNA"/>
</dbReference>
<accession>A0ABU7G413</accession>
<dbReference type="InterPro" id="IPR016896">
    <property type="entry name" value="DUF2860"/>
</dbReference>
<name>A0ABU7G413_9ALTE</name>
<comment type="caution">
    <text evidence="2">The sequence shown here is derived from an EMBL/GenBank/DDBJ whole genome shotgun (WGS) entry which is preliminary data.</text>
</comment>
<dbReference type="PIRSF" id="PIRSF028696">
    <property type="entry name" value="UCP028696"/>
    <property type="match status" value="1"/>
</dbReference>
<proteinExistence type="predicted"/>
<dbReference type="SUPFAM" id="SSF56935">
    <property type="entry name" value="Porins"/>
    <property type="match status" value="1"/>
</dbReference>
<dbReference type="RefSeq" id="WP_329775211.1">
    <property type="nucleotide sequence ID" value="NZ_JAYDYW010000006.1"/>
</dbReference>
<reference evidence="3" key="1">
    <citation type="submission" date="2023-07" db="EMBL/GenBank/DDBJ databases">
        <title>Draft genome sequence of Agarivorans aestuarii strain ZMCS4, a CAZymes producing bacteria isolated from the marine brown algae Clodostephus spongiosus.</title>
        <authorList>
            <person name="Lorente B."/>
            <person name="Cabral C."/>
            <person name="Frias J."/>
            <person name="Faria J."/>
            <person name="Toubarro D."/>
        </authorList>
    </citation>
    <scope>NUCLEOTIDE SEQUENCE [LARGE SCALE GENOMIC DNA]</scope>
    <source>
        <strain evidence="3">ZMCS4</strain>
    </source>
</reference>
<evidence type="ECO:0000313" key="2">
    <source>
        <dbReference type="EMBL" id="MEE1673997.1"/>
    </source>
</evidence>
<protein>
    <submittedName>
        <fullName evidence="2">DUF2860 family protein</fullName>
    </submittedName>
</protein>
<gene>
    <name evidence="2" type="ORF">SNR37_003425</name>
</gene>
<dbReference type="Proteomes" id="UP001310248">
    <property type="component" value="Unassembled WGS sequence"/>
</dbReference>
<dbReference type="Pfam" id="PF11059">
    <property type="entry name" value="DUF2860"/>
    <property type="match status" value="1"/>
</dbReference>
<feature type="chain" id="PRO_5046945370" evidence="1">
    <location>
        <begin position="27"/>
        <end position="338"/>
    </location>
</feature>
<evidence type="ECO:0000313" key="3">
    <source>
        <dbReference type="Proteomes" id="UP001310248"/>
    </source>
</evidence>
<keyword evidence="1" id="KW-0732">Signal</keyword>
<evidence type="ECO:0000256" key="1">
    <source>
        <dbReference type="SAM" id="SignalP"/>
    </source>
</evidence>